<proteinExistence type="predicted"/>
<comment type="caution">
    <text evidence="9">The sequence shown here is derived from an EMBL/GenBank/DDBJ whole genome shotgun (WGS) entry which is preliminary data.</text>
</comment>
<feature type="transmembrane region" description="Helical" evidence="6">
    <location>
        <begin position="55"/>
        <end position="77"/>
    </location>
</feature>
<dbReference type="GO" id="GO:0005886">
    <property type="term" value="C:plasma membrane"/>
    <property type="evidence" value="ECO:0007669"/>
    <property type="project" value="UniProtKB-SubCell"/>
</dbReference>
<accession>A0A7W6J7X4</accession>
<keyword evidence="5 6" id="KW-0472">Membrane</keyword>
<evidence type="ECO:0000256" key="3">
    <source>
        <dbReference type="ARBA" id="ARBA00022692"/>
    </source>
</evidence>
<dbReference type="EMBL" id="JACIEZ010000009">
    <property type="protein sequence ID" value="MBB4066461.1"/>
    <property type="molecule type" value="Genomic_DNA"/>
</dbReference>
<dbReference type="Pfam" id="PF01478">
    <property type="entry name" value="Peptidase_A24"/>
    <property type="match status" value="1"/>
</dbReference>
<keyword evidence="10" id="KW-1185">Reference proteome</keyword>
<keyword evidence="3 6" id="KW-0812">Transmembrane</keyword>
<dbReference type="Proteomes" id="UP000528286">
    <property type="component" value="Unassembled WGS sequence"/>
</dbReference>
<evidence type="ECO:0000313" key="9">
    <source>
        <dbReference type="EMBL" id="MBB4066461.1"/>
    </source>
</evidence>
<dbReference type="EC" id="3.4.23.43" evidence="9"/>
<comment type="subcellular location">
    <subcellularLocation>
        <location evidence="1">Cell membrane</location>
        <topology evidence="1">Multi-pass membrane protein</topology>
    </subcellularLocation>
</comment>
<name>A0A7W6J7X4_9HYPH</name>
<feature type="signal peptide" evidence="7">
    <location>
        <begin position="1"/>
        <end position="17"/>
    </location>
</feature>
<evidence type="ECO:0000256" key="5">
    <source>
        <dbReference type="ARBA" id="ARBA00023136"/>
    </source>
</evidence>
<sequence length="172" mass="17620">MVAAAICAIFPFCLAMAAFTDLFSMTIPNRISLALIVAFPVAAVLAGLPLADIGLHVGAAAAVFAVCLALFAANVMGGGDAKLLTASALWFGLNMSLLEFAIYVSFIGGLLTVVIVILRSQAQLIHAMGLNLPGSVLMAKKIPYGIAIAIGGFLAYPSSPVAQALLAQSALW</sequence>
<evidence type="ECO:0000256" key="2">
    <source>
        <dbReference type="ARBA" id="ARBA00022475"/>
    </source>
</evidence>
<organism evidence="9 10">
    <name type="scientific">Gellertiella hungarica</name>
    <dbReference type="NCBI Taxonomy" id="1572859"/>
    <lineage>
        <taxon>Bacteria</taxon>
        <taxon>Pseudomonadati</taxon>
        <taxon>Pseudomonadota</taxon>
        <taxon>Alphaproteobacteria</taxon>
        <taxon>Hyphomicrobiales</taxon>
        <taxon>Rhizobiaceae</taxon>
        <taxon>Gellertiella</taxon>
    </lineage>
</organism>
<evidence type="ECO:0000256" key="7">
    <source>
        <dbReference type="SAM" id="SignalP"/>
    </source>
</evidence>
<evidence type="ECO:0000313" key="10">
    <source>
        <dbReference type="Proteomes" id="UP000528286"/>
    </source>
</evidence>
<evidence type="ECO:0000256" key="1">
    <source>
        <dbReference type="ARBA" id="ARBA00004651"/>
    </source>
</evidence>
<keyword evidence="4 6" id="KW-1133">Transmembrane helix</keyword>
<feature type="transmembrane region" description="Helical" evidence="6">
    <location>
        <begin position="97"/>
        <end position="118"/>
    </location>
</feature>
<dbReference type="PANTHER" id="PTHR36506:SF1">
    <property type="entry name" value="PREFLAGELLIN PEPTIDASE"/>
    <property type="match status" value="1"/>
</dbReference>
<dbReference type="RefSeq" id="WP_183367729.1">
    <property type="nucleotide sequence ID" value="NZ_JACIEZ010000009.1"/>
</dbReference>
<reference evidence="9 10" key="1">
    <citation type="submission" date="2020-08" db="EMBL/GenBank/DDBJ databases">
        <title>Genomic Encyclopedia of Type Strains, Phase IV (KMG-IV): sequencing the most valuable type-strain genomes for metagenomic binning, comparative biology and taxonomic classification.</title>
        <authorList>
            <person name="Goeker M."/>
        </authorList>
    </citation>
    <scope>NUCLEOTIDE SEQUENCE [LARGE SCALE GENOMIC DNA]</scope>
    <source>
        <strain evidence="9 10">DSM 29853</strain>
    </source>
</reference>
<gene>
    <name evidence="9" type="ORF">GGR23_003676</name>
</gene>
<evidence type="ECO:0000259" key="8">
    <source>
        <dbReference type="Pfam" id="PF01478"/>
    </source>
</evidence>
<keyword evidence="7" id="KW-0732">Signal</keyword>
<dbReference type="AlphaFoldDB" id="A0A7W6J7X4"/>
<dbReference type="GO" id="GO:0004190">
    <property type="term" value="F:aspartic-type endopeptidase activity"/>
    <property type="evidence" value="ECO:0007669"/>
    <property type="project" value="UniProtKB-EC"/>
</dbReference>
<evidence type="ECO:0000256" key="6">
    <source>
        <dbReference type="SAM" id="Phobius"/>
    </source>
</evidence>
<dbReference type="InterPro" id="IPR000045">
    <property type="entry name" value="Prepilin_IV_endopep_pep"/>
</dbReference>
<keyword evidence="2" id="KW-1003">Cell membrane</keyword>
<dbReference type="InterPro" id="IPR052218">
    <property type="entry name" value="Preflagellin_Peptidase"/>
</dbReference>
<evidence type="ECO:0000256" key="4">
    <source>
        <dbReference type="ARBA" id="ARBA00022989"/>
    </source>
</evidence>
<protein>
    <submittedName>
        <fullName evidence="9">Prepilin peptidase CpaA</fullName>
        <ecNumber evidence="9">3.4.23.43</ecNumber>
    </submittedName>
</protein>
<dbReference type="Gene3D" id="1.20.120.1220">
    <property type="match status" value="1"/>
</dbReference>
<feature type="chain" id="PRO_5030919607" evidence="7">
    <location>
        <begin position="18"/>
        <end position="172"/>
    </location>
</feature>
<feature type="transmembrane region" description="Helical" evidence="6">
    <location>
        <begin position="27"/>
        <end position="48"/>
    </location>
</feature>
<keyword evidence="9" id="KW-0378">Hydrolase</keyword>
<feature type="domain" description="Prepilin type IV endopeptidase peptidase" evidence="8">
    <location>
        <begin position="9"/>
        <end position="112"/>
    </location>
</feature>
<dbReference type="PANTHER" id="PTHR36506">
    <property type="entry name" value="PREFLAGELLIN PEPTIDASE"/>
    <property type="match status" value="1"/>
</dbReference>